<dbReference type="EMBL" id="CM042010">
    <property type="protein sequence ID" value="KAI3780479.1"/>
    <property type="molecule type" value="Genomic_DNA"/>
</dbReference>
<evidence type="ECO:0000313" key="1">
    <source>
        <dbReference type="EMBL" id="KAI3780479.1"/>
    </source>
</evidence>
<reference evidence="1 2" key="2">
    <citation type="journal article" date="2022" name="Mol. Ecol. Resour.">
        <title>The genomes of chicory, endive, great burdock and yacon provide insights into Asteraceae paleo-polyploidization history and plant inulin production.</title>
        <authorList>
            <person name="Fan W."/>
            <person name="Wang S."/>
            <person name="Wang H."/>
            <person name="Wang A."/>
            <person name="Jiang F."/>
            <person name="Liu H."/>
            <person name="Zhao H."/>
            <person name="Xu D."/>
            <person name="Zhang Y."/>
        </authorList>
    </citation>
    <scope>NUCLEOTIDE SEQUENCE [LARGE SCALE GENOMIC DNA]</scope>
    <source>
        <strain evidence="2">cv. Punajuju</strain>
        <tissue evidence="1">Leaves</tissue>
    </source>
</reference>
<dbReference type="Proteomes" id="UP001055811">
    <property type="component" value="Linkage Group LG02"/>
</dbReference>
<comment type="caution">
    <text evidence="1">The sequence shown here is derived from an EMBL/GenBank/DDBJ whole genome shotgun (WGS) entry which is preliminary data.</text>
</comment>
<keyword evidence="2" id="KW-1185">Reference proteome</keyword>
<evidence type="ECO:0000313" key="2">
    <source>
        <dbReference type="Proteomes" id="UP001055811"/>
    </source>
</evidence>
<protein>
    <submittedName>
        <fullName evidence="1">Uncharacterized protein</fullName>
    </submittedName>
</protein>
<sequence>MAKVAKYKNVNEEDDRPSTVAPGIKGYKEPNTWCDKIEGTVEEDKSAEETEYILKNNGGGGKECEAGFVRVSSSQRENKYHGRMECDRNTNELVEEMVVGGSSCEGNENGGCDEDVYVIPAENEYKKQSFTVAAGVPTVDATVDDQEKHGYTQQTVERSATPAVEYPVDDPEDNGSIQQTDEFIKSMHNHVKDNKDNPFVPLNDSFIYDTSTFVPHYKEHHDHVDPPFPTSTFVPHYKEHHDHVDSPFPITKQFHPNISSHFRPNNRHYTSILGPLPNPLISTHKDKNSAYLKAIHGSPLNVEAHIRNQPIYF</sequence>
<proteinExistence type="predicted"/>
<organism evidence="1 2">
    <name type="scientific">Cichorium intybus</name>
    <name type="common">Chicory</name>
    <dbReference type="NCBI Taxonomy" id="13427"/>
    <lineage>
        <taxon>Eukaryota</taxon>
        <taxon>Viridiplantae</taxon>
        <taxon>Streptophyta</taxon>
        <taxon>Embryophyta</taxon>
        <taxon>Tracheophyta</taxon>
        <taxon>Spermatophyta</taxon>
        <taxon>Magnoliopsida</taxon>
        <taxon>eudicotyledons</taxon>
        <taxon>Gunneridae</taxon>
        <taxon>Pentapetalae</taxon>
        <taxon>asterids</taxon>
        <taxon>campanulids</taxon>
        <taxon>Asterales</taxon>
        <taxon>Asteraceae</taxon>
        <taxon>Cichorioideae</taxon>
        <taxon>Cichorieae</taxon>
        <taxon>Cichoriinae</taxon>
        <taxon>Cichorium</taxon>
    </lineage>
</organism>
<reference evidence="2" key="1">
    <citation type="journal article" date="2022" name="Mol. Ecol. Resour.">
        <title>The genomes of chicory, endive, great burdock and yacon provide insights into Asteraceae palaeo-polyploidization history and plant inulin production.</title>
        <authorList>
            <person name="Fan W."/>
            <person name="Wang S."/>
            <person name="Wang H."/>
            <person name="Wang A."/>
            <person name="Jiang F."/>
            <person name="Liu H."/>
            <person name="Zhao H."/>
            <person name="Xu D."/>
            <person name="Zhang Y."/>
        </authorList>
    </citation>
    <scope>NUCLEOTIDE SEQUENCE [LARGE SCALE GENOMIC DNA]</scope>
    <source>
        <strain evidence="2">cv. Punajuju</strain>
    </source>
</reference>
<name>A0ACB9GAF4_CICIN</name>
<accession>A0ACB9GAF4</accession>
<gene>
    <name evidence="1" type="ORF">L2E82_10460</name>
</gene>